<dbReference type="PATRIC" id="fig|1280951.3.peg.3037"/>
<keyword evidence="3" id="KW-1185">Reference proteome</keyword>
<feature type="signal peptide" evidence="1">
    <location>
        <begin position="1"/>
        <end position="21"/>
    </location>
</feature>
<keyword evidence="1" id="KW-0732">Signal</keyword>
<organism evidence="2 3">
    <name type="scientific">Hyphomonas hirschiana VP5</name>
    <dbReference type="NCBI Taxonomy" id="1280951"/>
    <lineage>
        <taxon>Bacteria</taxon>
        <taxon>Pseudomonadati</taxon>
        <taxon>Pseudomonadota</taxon>
        <taxon>Alphaproteobacteria</taxon>
        <taxon>Hyphomonadales</taxon>
        <taxon>Hyphomonadaceae</taxon>
        <taxon>Hyphomonas</taxon>
    </lineage>
</organism>
<dbReference type="PANTHER" id="PTHR37953">
    <property type="entry name" value="UPF0127 PROTEIN MJ1496"/>
    <property type="match status" value="1"/>
</dbReference>
<feature type="chain" id="PRO_5001572192" description="DUF192 domain-containing protein" evidence="1">
    <location>
        <begin position="22"/>
        <end position="151"/>
    </location>
</feature>
<dbReference type="InterPro" id="IPR038695">
    <property type="entry name" value="Saro_0823-like_sf"/>
</dbReference>
<evidence type="ECO:0000313" key="3">
    <source>
        <dbReference type="Proteomes" id="UP000025061"/>
    </source>
</evidence>
<name>A0A059FCF9_9PROT</name>
<accession>A0A059FCF9</accession>
<dbReference type="InterPro" id="IPR003795">
    <property type="entry name" value="DUF192"/>
</dbReference>
<evidence type="ECO:0000313" key="2">
    <source>
        <dbReference type="EMBL" id="KCZ88231.1"/>
    </source>
</evidence>
<comment type="caution">
    <text evidence="2">The sequence shown here is derived from an EMBL/GenBank/DDBJ whole genome shotgun (WGS) entry which is preliminary data.</text>
</comment>
<dbReference type="AlphaFoldDB" id="A0A059FCF9"/>
<evidence type="ECO:0008006" key="4">
    <source>
        <dbReference type="Google" id="ProtNLM"/>
    </source>
</evidence>
<gene>
    <name evidence="2" type="ORF">HHI_15054</name>
</gene>
<dbReference type="OrthoDB" id="9808290at2"/>
<sequence>MMRFILSFVFVAALFVQAAFAQLETSPLSVQSGEETHAFTVELAVTPEEIQQGLMFREELAPEAGMLFDFGVTRQASMWMKNTLISLDMLFILEDGRVIAIARNTQPGSLRSVGPGVPVRAVLEIPGGRAKELGIEPGDTVVHPIFGNAGG</sequence>
<proteinExistence type="predicted"/>
<dbReference type="RefSeq" id="WP_148205857.1">
    <property type="nucleotide sequence ID" value="NZ_ARYI01000016.1"/>
</dbReference>
<evidence type="ECO:0000256" key="1">
    <source>
        <dbReference type="SAM" id="SignalP"/>
    </source>
</evidence>
<dbReference type="Proteomes" id="UP000025061">
    <property type="component" value="Unassembled WGS sequence"/>
</dbReference>
<dbReference type="Gene3D" id="2.60.120.1140">
    <property type="entry name" value="Protein of unknown function DUF192"/>
    <property type="match status" value="1"/>
</dbReference>
<dbReference type="PANTHER" id="PTHR37953:SF1">
    <property type="entry name" value="UPF0127 PROTEIN MJ1496"/>
    <property type="match status" value="1"/>
</dbReference>
<dbReference type="Pfam" id="PF02643">
    <property type="entry name" value="DUF192"/>
    <property type="match status" value="1"/>
</dbReference>
<protein>
    <recommendedName>
        <fullName evidence="4">DUF192 domain-containing protein</fullName>
    </recommendedName>
</protein>
<reference evidence="2 3" key="1">
    <citation type="submission" date="2013-04" db="EMBL/GenBank/DDBJ databases">
        <title>Hyphomonas hirschiana VP5 Genome Sequencing.</title>
        <authorList>
            <person name="Lai Q."/>
            <person name="Shao Z."/>
        </authorList>
    </citation>
    <scope>NUCLEOTIDE SEQUENCE [LARGE SCALE GENOMIC DNA]</scope>
    <source>
        <strain evidence="2 3">VP5</strain>
    </source>
</reference>
<dbReference type="EMBL" id="ARYI01000016">
    <property type="protein sequence ID" value="KCZ88231.1"/>
    <property type="molecule type" value="Genomic_DNA"/>
</dbReference>